<reference key="2">
    <citation type="submission" date="2011-10" db="EMBL/GenBank/DDBJ databases">
        <title>The genome and transcriptome sequence of Clonorchis sinensis provide insights into the carcinogenic liver fluke.</title>
        <authorList>
            <person name="Wang X."/>
            <person name="Huang Y."/>
            <person name="Chen W."/>
            <person name="Liu H."/>
            <person name="Guo L."/>
            <person name="Chen Y."/>
            <person name="Luo F."/>
            <person name="Zhou W."/>
            <person name="Sun J."/>
            <person name="Mao Q."/>
            <person name="Liang P."/>
            <person name="Zhou C."/>
            <person name="Tian Y."/>
            <person name="Men J."/>
            <person name="Lv X."/>
            <person name="Huang L."/>
            <person name="Zhou J."/>
            <person name="Hu Y."/>
            <person name="Li R."/>
            <person name="Zhang F."/>
            <person name="Lei H."/>
            <person name="Li X."/>
            <person name="Hu X."/>
            <person name="Liang C."/>
            <person name="Xu J."/>
            <person name="Wu Z."/>
            <person name="Yu X."/>
        </authorList>
    </citation>
    <scope>NUCLEOTIDE SEQUENCE</scope>
    <source>
        <strain>Henan</strain>
    </source>
</reference>
<feature type="region of interest" description="Disordered" evidence="1">
    <location>
        <begin position="9"/>
        <end position="30"/>
    </location>
</feature>
<evidence type="ECO:0000256" key="1">
    <source>
        <dbReference type="SAM" id="MobiDB-lite"/>
    </source>
</evidence>
<sequence>MGMAPARLLTTNLPENDSSKGTQQPYSNKRVRERTKKYWLPSGSPVSQRFGKTEHTFRFFDALFLITFVSISFYLRLKIRTDVKDKVNKISEKSGCQFPTVKLDDEVPILDSNKHTVTVYHTLERIETNRNAAVSFIDGFSELQCKNCLTLWLVRLLRRVAYDVLHQAASCSSRYDIRDITTHVLMRYTGYKTPHLDELMQPEWRNFKLLPPLGAAVKLIRRSGLNIIGESSICANRPGKMRFKFVHRIFLEILVVQFSGPIYNKKRYRHGITLSESQIRMSILTKWLQLPQFCSPMIWEDHRITSRREEAYDKLYDTASRFIKFKHSRNVGKEQVVPYRKKLNYKVVDGKIGGMACDDNKIFQTRPTPSNL</sequence>
<feature type="compositionally biased region" description="Polar residues" evidence="1">
    <location>
        <begin position="9"/>
        <end position="27"/>
    </location>
</feature>
<name>G7YLX2_CLOSI</name>
<evidence type="ECO:0000313" key="2">
    <source>
        <dbReference type="EMBL" id="GAA53953.1"/>
    </source>
</evidence>
<gene>
    <name evidence="2" type="ORF">CLF_111701</name>
</gene>
<organism evidence="2 3">
    <name type="scientific">Clonorchis sinensis</name>
    <name type="common">Chinese liver fluke</name>
    <dbReference type="NCBI Taxonomy" id="79923"/>
    <lineage>
        <taxon>Eukaryota</taxon>
        <taxon>Metazoa</taxon>
        <taxon>Spiralia</taxon>
        <taxon>Lophotrochozoa</taxon>
        <taxon>Platyhelminthes</taxon>
        <taxon>Trematoda</taxon>
        <taxon>Digenea</taxon>
        <taxon>Opisthorchiida</taxon>
        <taxon>Opisthorchiata</taxon>
        <taxon>Opisthorchiidae</taxon>
        <taxon>Clonorchis</taxon>
    </lineage>
</organism>
<dbReference type="AlphaFoldDB" id="G7YLX2"/>
<reference evidence="2" key="1">
    <citation type="journal article" date="2011" name="Genome Biol.">
        <title>The draft genome of the carcinogenic human liver fluke Clonorchis sinensis.</title>
        <authorList>
            <person name="Wang X."/>
            <person name="Chen W."/>
            <person name="Huang Y."/>
            <person name="Sun J."/>
            <person name="Men J."/>
            <person name="Liu H."/>
            <person name="Luo F."/>
            <person name="Guo L."/>
            <person name="Lv X."/>
            <person name="Deng C."/>
            <person name="Zhou C."/>
            <person name="Fan Y."/>
            <person name="Li X."/>
            <person name="Huang L."/>
            <person name="Hu Y."/>
            <person name="Liang C."/>
            <person name="Hu X."/>
            <person name="Xu J."/>
            <person name="Yu X."/>
        </authorList>
    </citation>
    <scope>NUCLEOTIDE SEQUENCE [LARGE SCALE GENOMIC DNA]</scope>
    <source>
        <strain evidence="2">Henan</strain>
    </source>
</reference>
<protein>
    <submittedName>
        <fullName evidence="2">Uncharacterized protein</fullName>
    </submittedName>
</protein>
<accession>G7YLX2</accession>
<dbReference type="Proteomes" id="UP000008909">
    <property type="component" value="Unassembled WGS sequence"/>
</dbReference>
<proteinExistence type="predicted"/>
<evidence type="ECO:0000313" key="3">
    <source>
        <dbReference type="Proteomes" id="UP000008909"/>
    </source>
</evidence>
<dbReference type="EMBL" id="DF143660">
    <property type="protein sequence ID" value="GAA53953.1"/>
    <property type="molecule type" value="Genomic_DNA"/>
</dbReference>
<keyword evidence="3" id="KW-1185">Reference proteome</keyword>